<dbReference type="Proteomes" id="UP001558652">
    <property type="component" value="Unassembled WGS sequence"/>
</dbReference>
<feature type="compositionally biased region" description="Polar residues" evidence="1">
    <location>
        <begin position="196"/>
        <end position="210"/>
    </location>
</feature>
<evidence type="ECO:0000313" key="3">
    <source>
        <dbReference type="Proteomes" id="UP001558652"/>
    </source>
</evidence>
<feature type="compositionally biased region" description="Polar residues" evidence="1">
    <location>
        <begin position="117"/>
        <end position="147"/>
    </location>
</feature>
<feature type="compositionally biased region" description="Basic residues" evidence="1">
    <location>
        <begin position="10"/>
        <end position="24"/>
    </location>
</feature>
<keyword evidence="3" id="KW-1185">Reference proteome</keyword>
<evidence type="ECO:0000313" key="2">
    <source>
        <dbReference type="EMBL" id="KAL1116548.1"/>
    </source>
</evidence>
<reference evidence="2 3" key="1">
    <citation type="submission" date="2024-07" db="EMBL/GenBank/DDBJ databases">
        <title>Chromosome-level genome assembly of the water stick insect Ranatra chinensis (Heteroptera: Nepidae).</title>
        <authorList>
            <person name="Liu X."/>
        </authorList>
    </citation>
    <scope>NUCLEOTIDE SEQUENCE [LARGE SCALE GENOMIC DNA]</scope>
    <source>
        <strain evidence="2">Cailab_2021Rc</strain>
        <tissue evidence="2">Muscle</tissue>
    </source>
</reference>
<feature type="compositionally biased region" description="Polar residues" evidence="1">
    <location>
        <begin position="75"/>
        <end position="92"/>
    </location>
</feature>
<dbReference type="AlphaFoldDB" id="A0ABD0YE69"/>
<feature type="compositionally biased region" description="Low complexity" evidence="1">
    <location>
        <begin position="226"/>
        <end position="258"/>
    </location>
</feature>
<feature type="region of interest" description="Disordered" evidence="1">
    <location>
        <begin position="196"/>
        <end position="277"/>
    </location>
</feature>
<feature type="compositionally biased region" description="Low complexity" evidence="1">
    <location>
        <begin position="101"/>
        <end position="116"/>
    </location>
</feature>
<feature type="compositionally biased region" description="Polar residues" evidence="1">
    <location>
        <begin position="259"/>
        <end position="277"/>
    </location>
</feature>
<feature type="region of interest" description="Disordered" evidence="1">
    <location>
        <begin position="1"/>
        <end position="154"/>
    </location>
</feature>
<sequence length="330" mass="35280">MPATHAGRQLGKKGRRRHHPRSGHFKSGSNPGHAAPTTGKENFATPDLGEYSTRHRSQLEGQTPARARQDGGHATQRTVFRQTRASEQNNHSPGECTCASTTPPSDGTTPTVPPTTQSDNYSTSCLQTDATTAQSEAGSTGTHTEVTSPGEPPTECPIKYCTLASACEEQAKRTPIITIETVTSQALQHPKITEANLNGEQTSQQPQRQTGGAVEASTETQTDVQTASRGTTTRDSSSTALSTVTGTGGATTSAVTTTNRAHSTTSSNPLLQPTTPSVLSNRLNQTAMCIVCPRRKQTHYIQNSFKQGYWALGYKHIRTSRALILLTIKL</sequence>
<accession>A0ABD0YE69</accession>
<comment type="caution">
    <text evidence="2">The sequence shown here is derived from an EMBL/GenBank/DDBJ whole genome shotgun (WGS) entry which is preliminary data.</text>
</comment>
<protein>
    <submittedName>
        <fullName evidence="2">Uncharacterized protein</fullName>
    </submittedName>
</protein>
<organism evidence="2 3">
    <name type="scientific">Ranatra chinensis</name>
    <dbReference type="NCBI Taxonomy" id="642074"/>
    <lineage>
        <taxon>Eukaryota</taxon>
        <taxon>Metazoa</taxon>
        <taxon>Ecdysozoa</taxon>
        <taxon>Arthropoda</taxon>
        <taxon>Hexapoda</taxon>
        <taxon>Insecta</taxon>
        <taxon>Pterygota</taxon>
        <taxon>Neoptera</taxon>
        <taxon>Paraneoptera</taxon>
        <taxon>Hemiptera</taxon>
        <taxon>Heteroptera</taxon>
        <taxon>Panheteroptera</taxon>
        <taxon>Nepomorpha</taxon>
        <taxon>Nepidae</taxon>
        <taxon>Ranatrinae</taxon>
        <taxon>Ranatra</taxon>
    </lineage>
</organism>
<gene>
    <name evidence="2" type="ORF">AAG570_005020</name>
</gene>
<evidence type="ECO:0000256" key="1">
    <source>
        <dbReference type="SAM" id="MobiDB-lite"/>
    </source>
</evidence>
<proteinExistence type="predicted"/>
<name>A0ABD0YE69_9HEMI</name>
<dbReference type="EMBL" id="JBFDAA010000017">
    <property type="protein sequence ID" value="KAL1116548.1"/>
    <property type="molecule type" value="Genomic_DNA"/>
</dbReference>